<dbReference type="GeneID" id="36546925"/>
<evidence type="ECO:0000313" key="9">
    <source>
        <dbReference type="Proteomes" id="UP000234254"/>
    </source>
</evidence>
<feature type="transmembrane region" description="Helical" evidence="6">
    <location>
        <begin position="229"/>
        <end position="252"/>
    </location>
</feature>
<evidence type="ECO:0000313" key="8">
    <source>
        <dbReference type="EMBL" id="PKY05042.1"/>
    </source>
</evidence>
<dbReference type="InterPro" id="IPR000832">
    <property type="entry name" value="GPCR_2_secretin-like"/>
</dbReference>
<organism evidence="8 9">
    <name type="scientific">Aspergillus campestris (strain IBT 28561)</name>
    <dbReference type="NCBI Taxonomy" id="1392248"/>
    <lineage>
        <taxon>Eukaryota</taxon>
        <taxon>Fungi</taxon>
        <taxon>Dikarya</taxon>
        <taxon>Ascomycota</taxon>
        <taxon>Pezizomycotina</taxon>
        <taxon>Eurotiomycetes</taxon>
        <taxon>Eurotiomycetidae</taxon>
        <taxon>Eurotiales</taxon>
        <taxon>Aspergillaceae</taxon>
        <taxon>Aspergillus</taxon>
        <taxon>Aspergillus subgen. Circumdati</taxon>
    </lineage>
</organism>
<dbReference type="VEuPathDB" id="FungiDB:P168DRAFT_310498"/>
<dbReference type="GO" id="GO:0016020">
    <property type="term" value="C:membrane"/>
    <property type="evidence" value="ECO:0007669"/>
    <property type="project" value="UniProtKB-SubCell"/>
</dbReference>
<comment type="caution">
    <text evidence="8">The sequence shown here is derived from an EMBL/GenBank/DDBJ whole genome shotgun (WGS) entry which is preliminary data.</text>
</comment>
<dbReference type="GO" id="GO:0004930">
    <property type="term" value="F:G protein-coupled receptor activity"/>
    <property type="evidence" value="ECO:0007669"/>
    <property type="project" value="InterPro"/>
</dbReference>
<feature type="transmembrane region" description="Helical" evidence="6">
    <location>
        <begin position="104"/>
        <end position="126"/>
    </location>
</feature>
<feature type="transmembrane region" description="Helical" evidence="6">
    <location>
        <begin position="73"/>
        <end position="95"/>
    </location>
</feature>
<sequence length="503" mass="56017">MNSFEDRSMGNQTFNGVCPPPFLQESLFPSEGGFIEGRYCKKIPLMGIEASCCLPCPMAEWRYGEDIEPKSQIASWLAVATLPLCIFILLSYVVLPVKVTHRHYLSICITLGIAFMEIAFIIPLGIKPNQCYNPITPNDMYSDISCAFTGAFLLFGGWMVIMWSFIRTVAFHLQVCWEVIIGKKFMYGALICGWGIPAIGLAVMMVFTGVSYRFGGTCHVNIKHSVQDYWAPMMAFAAAALVVQMVTMGYCIRIYVKSVFDQSSTTNSSALPSYSASVRTVSARHAYRRIRRVLQLQWRGAALILIIIGNVIFFAVIFMTMDRQLEVTPENTVEAMPWLLCLIEKKGDSAACAHEFTNLGPNEATLLAVLILLSLVGLWNFILLARPSMFTGWIDLFRSRRSQRNEFVSVDARKRQPTDPRTYEMLNSMKSPDSAVLRTPSPAFTAGTLSPVPGAGSHGRDARYVRPSMSFSGPRPPTSPRGGPEREWDPESTFARGTTYRGA</sequence>
<feature type="transmembrane region" description="Helical" evidence="6">
    <location>
        <begin position="298"/>
        <end position="321"/>
    </location>
</feature>
<dbReference type="PANTHER" id="PTHR42058:SF1">
    <property type="entry name" value="G-PROTEIN COUPLED RECEPTORS FAMILY 2 PROFILE 2 DOMAIN-CONTAINING PROTEIN"/>
    <property type="match status" value="1"/>
</dbReference>
<dbReference type="RefSeq" id="XP_024693636.1">
    <property type="nucleotide sequence ID" value="XM_024839401.1"/>
</dbReference>
<dbReference type="EMBL" id="MSFM01000005">
    <property type="protein sequence ID" value="PKY05042.1"/>
    <property type="molecule type" value="Genomic_DNA"/>
</dbReference>
<evidence type="ECO:0000259" key="7">
    <source>
        <dbReference type="PROSITE" id="PS50261"/>
    </source>
</evidence>
<name>A0A2I1D587_ASPC2</name>
<dbReference type="Pfam" id="PF00002">
    <property type="entry name" value="7tm_2"/>
    <property type="match status" value="1"/>
</dbReference>
<dbReference type="PANTHER" id="PTHR42058">
    <property type="entry name" value="G_PROTEIN_RECEP_F2_4 DOMAIN-CONTAINING PROTEIN"/>
    <property type="match status" value="1"/>
</dbReference>
<evidence type="ECO:0000256" key="3">
    <source>
        <dbReference type="ARBA" id="ARBA00022989"/>
    </source>
</evidence>
<comment type="subcellular location">
    <subcellularLocation>
        <location evidence="1">Membrane</location>
        <topology evidence="1">Multi-pass membrane protein</topology>
    </subcellularLocation>
</comment>
<evidence type="ECO:0000256" key="6">
    <source>
        <dbReference type="SAM" id="Phobius"/>
    </source>
</evidence>
<keyword evidence="9" id="KW-1185">Reference proteome</keyword>
<feature type="region of interest" description="Disordered" evidence="5">
    <location>
        <begin position="443"/>
        <end position="503"/>
    </location>
</feature>
<dbReference type="InterPro" id="IPR017981">
    <property type="entry name" value="GPCR_2-like_7TM"/>
</dbReference>
<accession>A0A2I1D587</accession>
<feature type="transmembrane region" description="Helical" evidence="6">
    <location>
        <begin position="364"/>
        <end position="385"/>
    </location>
</feature>
<keyword evidence="2 6" id="KW-0812">Transmembrane</keyword>
<evidence type="ECO:0000256" key="5">
    <source>
        <dbReference type="SAM" id="MobiDB-lite"/>
    </source>
</evidence>
<evidence type="ECO:0000256" key="4">
    <source>
        <dbReference type="ARBA" id="ARBA00023136"/>
    </source>
</evidence>
<protein>
    <recommendedName>
        <fullName evidence="7">G-protein coupled receptors family 2 profile 2 domain-containing protein</fullName>
    </recommendedName>
</protein>
<evidence type="ECO:0000256" key="1">
    <source>
        <dbReference type="ARBA" id="ARBA00004141"/>
    </source>
</evidence>
<proteinExistence type="predicted"/>
<evidence type="ECO:0000256" key="2">
    <source>
        <dbReference type="ARBA" id="ARBA00022692"/>
    </source>
</evidence>
<reference evidence="8" key="1">
    <citation type="submission" date="2016-12" db="EMBL/GenBank/DDBJ databases">
        <title>The genomes of Aspergillus section Nigri reveals drivers in fungal speciation.</title>
        <authorList>
            <consortium name="DOE Joint Genome Institute"/>
            <person name="Vesth T.C."/>
            <person name="Nybo J."/>
            <person name="Theobald S."/>
            <person name="Brandl J."/>
            <person name="Frisvad J.C."/>
            <person name="Nielsen K.F."/>
            <person name="Lyhne E.K."/>
            <person name="Kogle M.E."/>
            <person name="Kuo A."/>
            <person name="Riley R."/>
            <person name="Clum A."/>
            <person name="Nolan M."/>
            <person name="Lipzen A."/>
            <person name="Salamov A."/>
            <person name="Henrissat B."/>
            <person name="Wiebenga A."/>
            <person name="De vries R.P."/>
            <person name="Grigoriev I.V."/>
            <person name="Mortensen U.H."/>
            <person name="Andersen M.R."/>
            <person name="Baker S.E."/>
        </authorList>
    </citation>
    <scope>NUCLEOTIDE SEQUENCE</scope>
    <source>
        <strain evidence="8">IBT 28561</strain>
    </source>
</reference>
<keyword evidence="3 6" id="KW-1133">Transmembrane helix</keyword>
<feature type="transmembrane region" description="Helical" evidence="6">
    <location>
        <begin position="146"/>
        <end position="166"/>
    </location>
</feature>
<dbReference type="Proteomes" id="UP000234254">
    <property type="component" value="Unassembled WGS sequence"/>
</dbReference>
<dbReference type="PROSITE" id="PS50261">
    <property type="entry name" value="G_PROTEIN_RECEP_F2_4"/>
    <property type="match status" value="1"/>
</dbReference>
<dbReference type="Gene3D" id="1.20.1070.10">
    <property type="entry name" value="Rhodopsin 7-helix transmembrane proteins"/>
    <property type="match status" value="1"/>
</dbReference>
<dbReference type="AlphaFoldDB" id="A0A2I1D587"/>
<dbReference type="InterPro" id="IPR053247">
    <property type="entry name" value="GPCR_GPR1/git3-like"/>
</dbReference>
<feature type="domain" description="G-protein coupled receptors family 2 profile 2" evidence="7">
    <location>
        <begin position="67"/>
        <end position="388"/>
    </location>
</feature>
<dbReference type="OrthoDB" id="26203at2759"/>
<gene>
    <name evidence="8" type="ORF">P168DRAFT_310498</name>
</gene>
<feature type="transmembrane region" description="Helical" evidence="6">
    <location>
        <begin position="187"/>
        <end position="209"/>
    </location>
</feature>
<keyword evidence="4 6" id="KW-0472">Membrane</keyword>
<dbReference type="GO" id="GO:0007166">
    <property type="term" value="P:cell surface receptor signaling pathway"/>
    <property type="evidence" value="ECO:0007669"/>
    <property type="project" value="InterPro"/>
</dbReference>